<comment type="caution">
    <text evidence="5">The sequence shown here is derived from an EMBL/GenBank/DDBJ whole genome shotgun (WGS) entry which is preliminary data.</text>
</comment>
<evidence type="ECO:0000256" key="1">
    <source>
        <dbReference type="ARBA" id="ARBA00023015"/>
    </source>
</evidence>
<dbReference type="Pfam" id="PF12802">
    <property type="entry name" value="MarR_2"/>
    <property type="match status" value="1"/>
</dbReference>
<dbReference type="GO" id="GO:0006950">
    <property type="term" value="P:response to stress"/>
    <property type="evidence" value="ECO:0007669"/>
    <property type="project" value="TreeGrafter"/>
</dbReference>
<organism evidence="5 6">
    <name type="scientific">Caenimonas sedimenti</name>
    <dbReference type="NCBI Taxonomy" id="2596921"/>
    <lineage>
        <taxon>Bacteria</taxon>
        <taxon>Pseudomonadati</taxon>
        <taxon>Pseudomonadota</taxon>
        <taxon>Betaproteobacteria</taxon>
        <taxon>Burkholderiales</taxon>
        <taxon>Comamonadaceae</taxon>
        <taxon>Caenimonas</taxon>
    </lineage>
</organism>
<feature type="domain" description="HTH marR-type" evidence="4">
    <location>
        <begin position="11"/>
        <end position="144"/>
    </location>
</feature>
<evidence type="ECO:0000256" key="2">
    <source>
        <dbReference type="ARBA" id="ARBA00023125"/>
    </source>
</evidence>
<reference evidence="5 6" key="1">
    <citation type="submission" date="2019-07" db="EMBL/GenBank/DDBJ databases">
        <title>Caenimonas sedimenti sp. nov., isolated from activated sludge.</title>
        <authorList>
            <person name="Xu J."/>
        </authorList>
    </citation>
    <scope>NUCLEOTIDE SEQUENCE [LARGE SCALE GENOMIC DNA]</scope>
    <source>
        <strain evidence="5 6">HX-9-20</strain>
    </source>
</reference>
<dbReference type="PANTHER" id="PTHR33164:SF57">
    <property type="entry name" value="MARR-FAMILY TRANSCRIPTIONAL REGULATOR"/>
    <property type="match status" value="1"/>
</dbReference>
<accession>A0A562ZUP5</accession>
<dbReference type="InterPro" id="IPR000835">
    <property type="entry name" value="HTH_MarR-typ"/>
</dbReference>
<dbReference type="EMBL" id="VOBQ01000005">
    <property type="protein sequence ID" value="TWO71874.1"/>
    <property type="molecule type" value="Genomic_DNA"/>
</dbReference>
<evidence type="ECO:0000313" key="5">
    <source>
        <dbReference type="EMBL" id="TWO71874.1"/>
    </source>
</evidence>
<dbReference type="InterPro" id="IPR023187">
    <property type="entry name" value="Tscrpt_reg_MarR-type_CS"/>
</dbReference>
<dbReference type="PRINTS" id="PR00598">
    <property type="entry name" value="HTHMARR"/>
</dbReference>
<dbReference type="InterPro" id="IPR036390">
    <property type="entry name" value="WH_DNA-bd_sf"/>
</dbReference>
<dbReference type="PANTHER" id="PTHR33164">
    <property type="entry name" value="TRANSCRIPTIONAL REGULATOR, MARR FAMILY"/>
    <property type="match status" value="1"/>
</dbReference>
<gene>
    <name evidence="5" type="ORF">FN976_07730</name>
</gene>
<dbReference type="SMART" id="SM00347">
    <property type="entry name" value="HTH_MARR"/>
    <property type="match status" value="1"/>
</dbReference>
<dbReference type="AlphaFoldDB" id="A0A562ZUP5"/>
<evidence type="ECO:0000259" key="4">
    <source>
        <dbReference type="PROSITE" id="PS50995"/>
    </source>
</evidence>
<sequence length="163" mass="17421">MRPPPASESLEHFLSWRLHRVSKLSDKVTAEAYAVAFALPLGEARCLAAIGNAAPMSVNDLAGAANLDKGQASRAAQALVARGLVAKHGSASDRRAVVLEPTEEGEALWLQVMELIAHRNEAIFGCLSHAERAGLARMLDRVIEAAEEPGPIPAEQARKRRSA</sequence>
<dbReference type="GO" id="GO:0003700">
    <property type="term" value="F:DNA-binding transcription factor activity"/>
    <property type="evidence" value="ECO:0007669"/>
    <property type="project" value="InterPro"/>
</dbReference>
<dbReference type="InterPro" id="IPR036388">
    <property type="entry name" value="WH-like_DNA-bd_sf"/>
</dbReference>
<keyword evidence="1" id="KW-0805">Transcription regulation</keyword>
<dbReference type="Gene3D" id="1.10.10.10">
    <property type="entry name" value="Winged helix-like DNA-binding domain superfamily/Winged helix DNA-binding domain"/>
    <property type="match status" value="1"/>
</dbReference>
<dbReference type="RefSeq" id="WP_145892434.1">
    <property type="nucleotide sequence ID" value="NZ_VOBQ01000005.1"/>
</dbReference>
<name>A0A562ZUP5_9BURK</name>
<dbReference type="GO" id="GO:0003677">
    <property type="term" value="F:DNA binding"/>
    <property type="evidence" value="ECO:0007669"/>
    <property type="project" value="UniProtKB-KW"/>
</dbReference>
<dbReference type="Proteomes" id="UP000318199">
    <property type="component" value="Unassembled WGS sequence"/>
</dbReference>
<keyword evidence="2" id="KW-0238">DNA-binding</keyword>
<dbReference type="PROSITE" id="PS01117">
    <property type="entry name" value="HTH_MARR_1"/>
    <property type="match status" value="1"/>
</dbReference>
<evidence type="ECO:0000313" key="6">
    <source>
        <dbReference type="Proteomes" id="UP000318199"/>
    </source>
</evidence>
<dbReference type="InterPro" id="IPR039422">
    <property type="entry name" value="MarR/SlyA-like"/>
</dbReference>
<evidence type="ECO:0000256" key="3">
    <source>
        <dbReference type="ARBA" id="ARBA00023163"/>
    </source>
</evidence>
<keyword evidence="3" id="KW-0804">Transcription</keyword>
<dbReference type="SUPFAM" id="SSF46785">
    <property type="entry name" value="Winged helix' DNA-binding domain"/>
    <property type="match status" value="1"/>
</dbReference>
<dbReference type="OrthoDB" id="9090742at2"/>
<dbReference type="PROSITE" id="PS50995">
    <property type="entry name" value="HTH_MARR_2"/>
    <property type="match status" value="1"/>
</dbReference>
<proteinExistence type="predicted"/>
<protein>
    <submittedName>
        <fullName evidence="5">Winged helix-turn-helix transcriptional regulator</fullName>
    </submittedName>
</protein>
<keyword evidence="6" id="KW-1185">Reference proteome</keyword>